<gene>
    <name evidence="1" type="ORF">CVT26_014051</name>
</gene>
<dbReference type="InParanoid" id="A0A409VX38"/>
<comment type="caution">
    <text evidence="1">The sequence shown here is derived from an EMBL/GenBank/DDBJ whole genome shotgun (WGS) entry which is preliminary data.</text>
</comment>
<name>A0A409VX38_9AGAR</name>
<accession>A0A409VX38</accession>
<evidence type="ECO:0000313" key="1">
    <source>
        <dbReference type="EMBL" id="PPQ70807.1"/>
    </source>
</evidence>
<proteinExistence type="predicted"/>
<dbReference type="Proteomes" id="UP000284706">
    <property type="component" value="Unassembled WGS sequence"/>
</dbReference>
<organism evidence="1 2">
    <name type="scientific">Gymnopilus dilepis</name>
    <dbReference type="NCBI Taxonomy" id="231916"/>
    <lineage>
        <taxon>Eukaryota</taxon>
        <taxon>Fungi</taxon>
        <taxon>Dikarya</taxon>
        <taxon>Basidiomycota</taxon>
        <taxon>Agaricomycotina</taxon>
        <taxon>Agaricomycetes</taxon>
        <taxon>Agaricomycetidae</taxon>
        <taxon>Agaricales</taxon>
        <taxon>Agaricineae</taxon>
        <taxon>Hymenogastraceae</taxon>
        <taxon>Gymnopilus</taxon>
    </lineage>
</organism>
<dbReference type="OrthoDB" id="439046at2759"/>
<reference evidence="1 2" key="1">
    <citation type="journal article" date="2018" name="Evol. Lett.">
        <title>Horizontal gene cluster transfer increased hallucinogenic mushroom diversity.</title>
        <authorList>
            <person name="Reynolds H.T."/>
            <person name="Vijayakumar V."/>
            <person name="Gluck-Thaler E."/>
            <person name="Korotkin H.B."/>
            <person name="Matheny P.B."/>
            <person name="Slot J.C."/>
        </authorList>
    </citation>
    <scope>NUCLEOTIDE SEQUENCE [LARGE SCALE GENOMIC DNA]</scope>
    <source>
        <strain evidence="1 2">SRW20</strain>
    </source>
</reference>
<dbReference type="AlphaFoldDB" id="A0A409VX38"/>
<sequence length="184" mass="20946">MSYESSVLQDIPTGLSTEDHDKLLHLPASSKARVLLYEELLDRYSGDINAQPYLLVQLADEITALRCPSVALGFYNKARSTLTSLGIVDDTFNARVQKLATEVNEQTMEKLQKSRLLPYHQKWKPTREYKFPTNLPHLPLGSQEVRERWRELTEANSTGAYLRKLAIETNHIEGVFLLTDEASL</sequence>
<dbReference type="EMBL" id="NHYE01005527">
    <property type="protein sequence ID" value="PPQ70807.1"/>
    <property type="molecule type" value="Genomic_DNA"/>
</dbReference>
<protein>
    <submittedName>
        <fullName evidence="1">Uncharacterized protein</fullName>
    </submittedName>
</protein>
<dbReference type="STRING" id="231916.A0A409VX38"/>
<evidence type="ECO:0000313" key="2">
    <source>
        <dbReference type="Proteomes" id="UP000284706"/>
    </source>
</evidence>
<keyword evidence="2" id="KW-1185">Reference proteome</keyword>